<dbReference type="AlphaFoldDB" id="W7QG32"/>
<evidence type="ECO:0000256" key="1">
    <source>
        <dbReference type="ARBA" id="ARBA00010688"/>
    </source>
</evidence>
<dbReference type="PROSITE" id="PS00584">
    <property type="entry name" value="PFKB_KINASES_2"/>
    <property type="match status" value="1"/>
</dbReference>
<dbReference type="eggNOG" id="COG0524">
    <property type="taxonomic scope" value="Bacteria"/>
</dbReference>
<dbReference type="CDD" id="cd01167">
    <property type="entry name" value="bac_FRK"/>
    <property type="match status" value="1"/>
</dbReference>
<dbReference type="PRINTS" id="PR00990">
    <property type="entry name" value="RIBOKINASE"/>
</dbReference>
<dbReference type="Gene3D" id="3.40.1190.20">
    <property type="match status" value="1"/>
</dbReference>
<dbReference type="Proteomes" id="UP000019276">
    <property type="component" value="Unassembled WGS sequence"/>
</dbReference>
<evidence type="ECO:0000313" key="6">
    <source>
        <dbReference type="EMBL" id="EWH11889.1"/>
    </source>
</evidence>
<evidence type="ECO:0000313" key="7">
    <source>
        <dbReference type="Proteomes" id="UP000019276"/>
    </source>
</evidence>
<accession>W7QG32</accession>
<keyword evidence="7" id="KW-1185">Reference proteome</keyword>
<protein>
    <submittedName>
        <fullName evidence="6">PfkB protein</fullName>
    </submittedName>
</protein>
<dbReference type="OrthoDB" id="9776822at2"/>
<dbReference type="InterPro" id="IPR029056">
    <property type="entry name" value="Ribokinase-like"/>
</dbReference>
<keyword evidence="2 4" id="KW-0808">Transferase</keyword>
<dbReference type="PANTHER" id="PTHR43085:SF54">
    <property type="entry name" value="PUTATIVE-RELATED"/>
    <property type="match status" value="1"/>
</dbReference>
<comment type="caution">
    <text evidence="6">The sequence shown here is derived from an EMBL/GenBank/DDBJ whole genome shotgun (WGS) entry which is preliminary data.</text>
</comment>
<proteinExistence type="inferred from homology"/>
<dbReference type="STRING" id="1328313.DS2_01848"/>
<keyword evidence="3 4" id="KW-0418">Kinase</keyword>
<dbReference type="PATRIC" id="fig|1328313.3.peg.383"/>
<reference evidence="6 7" key="1">
    <citation type="journal article" date="2014" name="Genome Announc.">
        <title>Draft Genome Sequence of the Agar-Degrading Bacterium Catenovulum sp. Strain DS-2, Isolated from Intestines of Haliotis diversicolor.</title>
        <authorList>
            <person name="Shan D."/>
            <person name="Li X."/>
            <person name="Gu Z."/>
            <person name="Wei G."/>
            <person name="Gao Z."/>
            <person name="Shao Z."/>
        </authorList>
    </citation>
    <scope>NUCLEOTIDE SEQUENCE [LARGE SCALE GENOMIC DNA]</scope>
    <source>
        <strain evidence="6 7">DS-2</strain>
    </source>
</reference>
<dbReference type="RefSeq" id="WP_035012916.1">
    <property type="nucleotide sequence ID" value="NZ_ARZY01000002.1"/>
</dbReference>
<dbReference type="SUPFAM" id="SSF53613">
    <property type="entry name" value="Ribokinase-like"/>
    <property type="match status" value="1"/>
</dbReference>
<name>W7QG32_9ALTE</name>
<feature type="domain" description="Carbohydrate kinase PfkB" evidence="5">
    <location>
        <begin position="1"/>
        <end position="303"/>
    </location>
</feature>
<comment type="similarity">
    <text evidence="1 4">Belongs to the carbohydrate kinase PfkB family.</text>
</comment>
<organism evidence="6 7">
    <name type="scientific">Catenovulum agarivorans DS-2</name>
    <dbReference type="NCBI Taxonomy" id="1328313"/>
    <lineage>
        <taxon>Bacteria</taxon>
        <taxon>Pseudomonadati</taxon>
        <taxon>Pseudomonadota</taxon>
        <taxon>Gammaproteobacteria</taxon>
        <taxon>Alteromonadales</taxon>
        <taxon>Alteromonadaceae</taxon>
        <taxon>Catenovulum</taxon>
    </lineage>
</organism>
<dbReference type="InterPro" id="IPR011611">
    <property type="entry name" value="PfkB_dom"/>
</dbReference>
<evidence type="ECO:0000256" key="3">
    <source>
        <dbReference type="ARBA" id="ARBA00022777"/>
    </source>
</evidence>
<dbReference type="GO" id="GO:0006000">
    <property type="term" value="P:fructose metabolic process"/>
    <property type="evidence" value="ECO:0007669"/>
    <property type="project" value="UniProtKB-ARBA"/>
</dbReference>
<evidence type="ECO:0000256" key="2">
    <source>
        <dbReference type="ARBA" id="ARBA00022679"/>
    </source>
</evidence>
<dbReference type="EMBL" id="ARZY01000002">
    <property type="protein sequence ID" value="EWH11889.1"/>
    <property type="molecule type" value="Genomic_DNA"/>
</dbReference>
<dbReference type="Pfam" id="PF00294">
    <property type="entry name" value="PfkB"/>
    <property type="match status" value="1"/>
</dbReference>
<dbReference type="InterPro" id="IPR002139">
    <property type="entry name" value="Ribo/fructo_kinase"/>
</dbReference>
<sequence length="320" mass="34762">MKKVVCIGEMLIDFVSTDIGTNLVEAEQFLKKPGGAPANVAACVAKLGGISYFAGAVGNDPFGTSLINELIDFNVNIEYVHKVTTPTTLAFISLAQNGERDFVFNRGADAEFTLPHNQTSLLLENSILHLGSATALLGSHLFESYLTAAKYAHDNKHFICFDPNYREDLWNDNLDVFIQRSMQLIEMANFVKVSEEELALLTEEQDLAKGCDYLHTKGVNYITVTIGSRGCFLSTPTEKSIIPAYEITPVDTTGAGDSFIGAVLYQLSQANLSELTYAELAGYVQLGNKVSGVVCEYLGPMTGLTDFASIQKLDKALKAA</sequence>
<dbReference type="InterPro" id="IPR050306">
    <property type="entry name" value="PfkB_Carbo_kinase"/>
</dbReference>
<dbReference type="PANTHER" id="PTHR43085">
    <property type="entry name" value="HEXOKINASE FAMILY MEMBER"/>
    <property type="match status" value="1"/>
</dbReference>
<evidence type="ECO:0000256" key="4">
    <source>
        <dbReference type="RuleBase" id="RU003704"/>
    </source>
</evidence>
<evidence type="ECO:0000259" key="5">
    <source>
        <dbReference type="Pfam" id="PF00294"/>
    </source>
</evidence>
<gene>
    <name evidence="6" type="ORF">DS2_01848</name>
</gene>
<dbReference type="GO" id="GO:0008865">
    <property type="term" value="F:fructokinase activity"/>
    <property type="evidence" value="ECO:0007669"/>
    <property type="project" value="UniProtKB-ARBA"/>
</dbReference>
<dbReference type="InterPro" id="IPR002173">
    <property type="entry name" value="Carboh/pur_kinase_PfkB_CS"/>
</dbReference>
<dbReference type="PROSITE" id="PS00583">
    <property type="entry name" value="PFKB_KINASES_1"/>
    <property type="match status" value="1"/>
</dbReference>